<dbReference type="InterPro" id="IPR027417">
    <property type="entry name" value="P-loop_NTPase"/>
</dbReference>
<evidence type="ECO:0000256" key="3">
    <source>
        <dbReference type="ARBA" id="ARBA00022741"/>
    </source>
</evidence>
<keyword evidence="8" id="KW-1185">Reference proteome</keyword>
<feature type="compositionally biased region" description="Low complexity" evidence="5">
    <location>
        <begin position="217"/>
        <end position="264"/>
    </location>
</feature>
<evidence type="ECO:0000313" key="8">
    <source>
        <dbReference type="Proteomes" id="UP001529257"/>
    </source>
</evidence>
<keyword evidence="3" id="KW-0547">Nucleotide-binding</keyword>
<dbReference type="InterPro" id="IPR017871">
    <property type="entry name" value="ABC_transporter-like_CS"/>
</dbReference>
<dbReference type="PANTHER" id="PTHR43776:SF7">
    <property type="entry name" value="D,D-DIPEPTIDE TRANSPORT ATP-BINDING PROTEIN DDPF-RELATED"/>
    <property type="match status" value="1"/>
</dbReference>
<dbReference type="GO" id="GO:0005524">
    <property type="term" value="F:ATP binding"/>
    <property type="evidence" value="ECO:0007669"/>
    <property type="project" value="UniProtKB-KW"/>
</dbReference>
<dbReference type="InterPro" id="IPR003593">
    <property type="entry name" value="AAA+_ATPase"/>
</dbReference>
<accession>A0ABT7TYR5</accession>
<dbReference type="EMBL" id="JAUDBR010000010">
    <property type="protein sequence ID" value="MDM8076975.1"/>
    <property type="molecule type" value="Genomic_DNA"/>
</dbReference>
<dbReference type="SUPFAM" id="SSF52540">
    <property type="entry name" value="P-loop containing nucleoside triphosphate hydrolases"/>
    <property type="match status" value="1"/>
</dbReference>
<evidence type="ECO:0000313" key="7">
    <source>
        <dbReference type="EMBL" id="MDM8076975.1"/>
    </source>
</evidence>
<dbReference type="InterPro" id="IPR050319">
    <property type="entry name" value="ABC_transp_ATP-bind"/>
</dbReference>
<evidence type="ECO:0000256" key="1">
    <source>
        <dbReference type="ARBA" id="ARBA00005417"/>
    </source>
</evidence>
<evidence type="ECO:0000259" key="6">
    <source>
        <dbReference type="PROSITE" id="PS50893"/>
    </source>
</evidence>
<feature type="domain" description="ABC transporter" evidence="6">
    <location>
        <begin position="4"/>
        <end position="320"/>
    </location>
</feature>
<dbReference type="Pfam" id="PF00005">
    <property type="entry name" value="ABC_tran"/>
    <property type="match status" value="1"/>
</dbReference>
<dbReference type="PANTHER" id="PTHR43776">
    <property type="entry name" value="TRANSPORT ATP-BINDING PROTEIN"/>
    <property type="match status" value="1"/>
</dbReference>
<keyword evidence="2" id="KW-0813">Transport</keyword>
<dbReference type="Proteomes" id="UP001529257">
    <property type="component" value="Unassembled WGS sequence"/>
</dbReference>
<keyword evidence="4 7" id="KW-0067">ATP-binding</keyword>
<feature type="region of interest" description="Disordered" evidence="5">
    <location>
        <begin position="201"/>
        <end position="264"/>
    </location>
</feature>
<organism evidence="7 8">
    <name type="scientific">Actinomyces viscosus</name>
    <dbReference type="NCBI Taxonomy" id="1656"/>
    <lineage>
        <taxon>Bacteria</taxon>
        <taxon>Bacillati</taxon>
        <taxon>Actinomycetota</taxon>
        <taxon>Actinomycetes</taxon>
        <taxon>Actinomycetales</taxon>
        <taxon>Actinomycetaceae</taxon>
        <taxon>Actinomyces</taxon>
    </lineage>
</organism>
<feature type="region of interest" description="Disordered" evidence="5">
    <location>
        <begin position="310"/>
        <end position="331"/>
    </location>
</feature>
<dbReference type="SMART" id="SM00382">
    <property type="entry name" value="AAA"/>
    <property type="match status" value="1"/>
</dbReference>
<evidence type="ECO:0000256" key="4">
    <source>
        <dbReference type="ARBA" id="ARBA00022840"/>
    </source>
</evidence>
<reference evidence="8" key="1">
    <citation type="submission" date="2023-06" db="EMBL/GenBank/DDBJ databases">
        <title>Identification and characterization of horizontal gene transfer across gut microbiota members of farm animals based on homology search.</title>
        <authorList>
            <person name="Zeman M."/>
            <person name="Kubasova T."/>
            <person name="Jahodarova E."/>
            <person name="Nykrynova M."/>
            <person name="Rychlik I."/>
        </authorList>
    </citation>
    <scope>NUCLEOTIDE SEQUENCE [LARGE SCALE GENOMIC DNA]</scope>
    <source>
        <strain evidence="8">ET81</strain>
    </source>
</reference>
<protein>
    <submittedName>
        <fullName evidence="7">ATP-binding cassette domain-containing protein</fullName>
    </submittedName>
</protein>
<reference evidence="7 8" key="2">
    <citation type="submission" date="2023-06" db="EMBL/GenBank/DDBJ databases">
        <authorList>
            <person name="Zeman M."/>
            <person name="Kubasova T."/>
            <person name="Jahodarova E."/>
            <person name="Nykrynova M."/>
            <person name="Rychlik I."/>
        </authorList>
    </citation>
    <scope>NUCLEOTIDE SEQUENCE [LARGE SCALE GENOMIC DNA]</scope>
    <source>
        <strain evidence="7 8">ET81</strain>
    </source>
</reference>
<dbReference type="InterPro" id="IPR003439">
    <property type="entry name" value="ABC_transporter-like_ATP-bd"/>
</dbReference>
<comment type="caution">
    <text evidence="7">The sequence shown here is derived from an EMBL/GenBank/DDBJ whole genome shotgun (WGS) entry which is preliminary data.</text>
</comment>
<dbReference type="RefSeq" id="WP_289596545.1">
    <property type="nucleotide sequence ID" value="NZ_JAUDBR010000010.1"/>
</dbReference>
<evidence type="ECO:0000256" key="5">
    <source>
        <dbReference type="SAM" id="MobiDB-lite"/>
    </source>
</evidence>
<proteinExistence type="inferred from homology"/>
<name>A0ABT7TYR5_ACTVI</name>
<evidence type="ECO:0000256" key="2">
    <source>
        <dbReference type="ARBA" id="ARBA00022448"/>
    </source>
</evidence>
<comment type="similarity">
    <text evidence="1">Belongs to the ABC transporter superfamily.</text>
</comment>
<feature type="region of interest" description="Disordered" evidence="5">
    <location>
        <begin position="1"/>
        <end position="21"/>
    </location>
</feature>
<gene>
    <name evidence="7" type="ORF">QUV91_07920</name>
</gene>
<dbReference type="PROSITE" id="PS00211">
    <property type="entry name" value="ABC_TRANSPORTER_1"/>
    <property type="match status" value="1"/>
</dbReference>
<sequence>MSGLETRGLRRSHPGAGGERREVLRGVDLSLEPGENVALIGRSGCGKTTLLRALLLLDSPGPEGAGEILLDGRPVRRGGARALRAFRRAVQYVPQDAAATLHPRRSVLAQVSTPLRTLGVVRDREEATSRARKILERLEVRREIWENRPHEISGGQAQRVSIARALALSPRYLLLDEPVSGLDPALRRQTLDLLAAIEADPETGPDADTSGEGTPTAKSGASGEGAPAAKSGASGEGAPAAKSGASGEGAPAPAGSGAVPAPAASGAVPAPALLVVSHDLAAVARVCQRALVMDGGAIVEDAPMRRLLTEPAHPATRALRDAVPTLPTATD</sequence>
<dbReference type="PROSITE" id="PS50893">
    <property type="entry name" value="ABC_TRANSPORTER_2"/>
    <property type="match status" value="1"/>
</dbReference>
<dbReference type="Gene3D" id="3.40.50.300">
    <property type="entry name" value="P-loop containing nucleotide triphosphate hydrolases"/>
    <property type="match status" value="1"/>
</dbReference>